<keyword evidence="2" id="KW-1185">Reference proteome</keyword>
<organism evidence="1 2">
    <name type="scientific">Streptomyces prunicolor</name>
    <dbReference type="NCBI Taxonomy" id="67348"/>
    <lineage>
        <taxon>Bacteria</taxon>
        <taxon>Bacillati</taxon>
        <taxon>Actinomycetota</taxon>
        <taxon>Actinomycetes</taxon>
        <taxon>Kitasatosporales</taxon>
        <taxon>Streptomycetaceae</taxon>
        <taxon>Streptomyces</taxon>
    </lineage>
</organism>
<evidence type="ECO:0000313" key="2">
    <source>
        <dbReference type="Proteomes" id="UP001187346"/>
    </source>
</evidence>
<evidence type="ECO:0000313" key="1">
    <source>
        <dbReference type="EMBL" id="MDV7218458.1"/>
    </source>
</evidence>
<proteinExistence type="predicted"/>
<name>A0ABU4FCY8_9ACTN</name>
<sequence>MQFFLRFTALTVEVDGQAQKGTWSSRFVPLTPGSHRVDVYFRYLFKARCCEAGTTVEVSDGQVVELEYRAPQLMTSAGRLTAVG</sequence>
<dbReference type="EMBL" id="JAWMAJ010000067">
    <property type="protein sequence ID" value="MDV7218458.1"/>
    <property type="molecule type" value="Genomic_DNA"/>
</dbReference>
<gene>
    <name evidence="1" type="ORF">R5A26_21160</name>
</gene>
<comment type="caution">
    <text evidence="1">The sequence shown here is derived from an EMBL/GenBank/DDBJ whole genome shotgun (WGS) entry which is preliminary data.</text>
</comment>
<reference evidence="1 2" key="1">
    <citation type="submission" date="2023-10" db="EMBL/GenBank/DDBJ databases">
        <title>Characterization of rhizosphere-enriched actinobacteria from wheat plants lab-grown on chernevaya soil.</title>
        <authorList>
            <person name="Tikhonova E.N."/>
            <person name="Konopkin A."/>
            <person name="Kravchenko I.K."/>
        </authorList>
    </citation>
    <scope>NUCLEOTIDE SEQUENCE [LARGE SCALE GENOMIC DNA]</scope>
    <source>
        <strain evidence="1 2">RR29</strain>
    </source>
</reference>
<dbReference type="RefSeq" id="WP_317772684.1">
    <property type="nucleotide sequence ID" value="NZ_JAWMAJ010000067.1"/>
</dbReference>
<dbReference type="Proteomes" id="UP001187346">
    <property type="component" value="Unassembled WGS sequence"/>
</dbReference>
<protein>
    <submittedName>
        <fullName evidence="1">Uncharacterized protein</fullName>
    </submittedName>
</protein>
<accession>A0ABU4FCY8</accession>